<dbReference type="eggNOG" id="COG1468">
    <property type="taxonomic scope" value="Bacteria"/>
</dbReference>
<keyword evidence="7 13" id="KW-0378">Hydrolase</keyword>
<evidence type="ECO:0000256" key="10">
    <source>
        <dbReference type="ARBA" id="ARBA00023014"/>
    </source>
</evidence>
<proteinExistence type="inferred from homology"/>
<dbReference type="EC" id="3.1.12.1" evidence="3 13"/>
<evidence type="ECO:0000256" key="12">
    <source>
        <dbReference type="ARBA" id="ARBA00023211"/>
    </source>
</evidence>
<dbReference type="Proteomes" id="UP000000422">
    <property type="component" value="Chromosome"/>
</dbReference>
<comment type="cofactor">
    <cofactor evidence="13">
        <name>Mg(2+)</name>
        <dbReference type="ChEBI" id="CHEBI:18420"/>
    </cofactor>
    <cofactor evidence="13">
        <name>Mn(2+)</name>
        <dbReference type="ChEBI" id="CHEBI:29035"/>
    </cofactor>
    <text evidence="13">Mg(2+) or Mn(2+) required for ssDNA cleavage activity.</text>
</comment>
<evidence type="ECO:0000256" key="2">
    <source>
        <dbReference type="ARBA" id="ARBA00009189"/>
    </source>
</evidence>
<gene>
    <name evidence="15" type="ordered locus">WS1617</name>
</gene>
<accession>Q7MR70</accession>
<name>Q7MR70_WOLSU</name>
<dbReference type="HOGENOM" id="CLU_102055_2_0_7"/>
<evidence type="ECO:0000256" key="6">
    <source>
        <dbReference type="ARBA" id="ARBA00022723"/>
    </source>
</evidence>
<evidence type="ECO:0000256" key="13">
    <source>
        <dbReference type="RuleBase" id="RU365022"/>
    </source>
</evidence>
<keyword evidence="5 13" id="KW-0540">Nuclease</keyword>
<dbReference type="RefSeq" id="WP_011139434.1">
    <property type="nucleotide sequence ID" value="NC_005090.1"/>
</dbReference>
<comment type="cofactor">
    <cofactor evidence="1">
        <name>[4Fe-4S] cluster</name>
        <dbReference type="ChEBI" id="CHEBI:49883"/>
    </cofactor>
</comment>
<dbReference type="GO" id="GO:0004527">
    <property type="term" value="F:exonuclease activity"/>
    <property type="evidence" value="ECO:0007669"/>
    <property type="project" value="UniProtKB-KW"/>
</dbReference>
<dbReference type="GO" id="GO:0046872">
    <property type="term" value="F:metal ion binding"/>
    <property type="evidence" value="ECO:0007669"/>
    <property type="project" value="UniProtKB-KW"/>
</dbReference>
<dbReference type="PANTHER" id="PTHR36531:SF6">
    <property type="entry name" value="DNA REPLICATION ATP-DEPENDENT HELICASE_NUCLEASE DNA2"/>
    <property type="match status" value="1"/>
</dbReference>
<dbReference type="NCBIfam" id="TIGR00372">
    <property type="entry name" value="cas4"/>
    <property type="match status" value="1"/>
</dbReference>
<evidence type="ECO:0000256" key="5">
    <source>
        <dbReference type="ARBA" id="ARBA00022722"/>
    </source>
</evidence>
<comment type="cofactor">
    <cofactor evidence="13">
        <name>iron-sulfur cluster</name>
        <dbReference type="ChEBI" id="CHEBI:30408"/>
    </cofactor>
</comment>
<protein>
    <recommendedName>
        <fullName evidence="4 13">CRISPR-associated exonuclease Cas4</fullName>
        <ecNumber evidence="3 13">3.1.12.1</ecNumber>
    </recommendedName>
</protein>
<keyword evidence="9 13" id="KW-0408">Iron</keyword>
<evidence type="ECO:0000256" key="7">
    <source>
        <dbReference type="ARBA" id="ARBA00022801"/>
    </source>
</evidence>
<dbReference type="InterPro" id="IPR051827">
    <property type="entry name" value="Cas4_exonuclease"/>
</dbReference>
<dbReference type="InterPro" id="IPR013343">
    <property type="entry name" value="CRISPR-assoc_prot_Cas4"/>
</dbReference>
<dbReference type="Pfam" id="PF01930">
    <property type="entry name" value="Cas_Cas4"/>
    <property type="match status" value="1"/>
</dbReference>
<dbReference type="EMBL" id="BX571661">
    <property type="protein sequence ID" value="CAE10650.1"/>
    <property type="molecule type" value="Genomic_DNA"/>
</dbReference>
<keyword evidence="16" id="KW-1185">Reference proteome</keyword>
<dbReference type="InterPro" id="IPR022765">
    <property type="entry name" value="Dna2/Cas4_DUF83"/>
</dbReference>
<dbReference type="STRING" id="273121.WS1617"/>
<keyword evidence="8 13" id="KW-0269">Exonuclease</keyword>
<dbReference type="Gene3D" id="3.90.320.10">
    <property type="match status" value="1"/>
</dbReference>
<evidence type="ECO:0000256" key="1">
    <source>
        <dbReference type="ARBA" id="ARBA00001966"/>
    </source>
</evidence>
<keyword evidence="6 13" id="KW-0479">Metal-binding</keyword>
<evidence type="ECO:0000313" key="15">
    <source>
        <dbReference type="EMBL" id="CAE10650.1"/>
    </source>
</evidence>
<dbReference type="KEGG" id="wsu:WS1617"/>
<dbReference type="AlphaFoldDB" id="Q7MR70"/>
<sequence>MTSYKLPINLIRQYLFCPRVVYFLEVLNIPKASPVWVKEGSAHHRKQTELFKRRTLARFHLENAKLSTNVMLFHENFNFYGICDILIISEESVYPVEIKLHGEKITKAQKAQIVAYGVLAEAIYRKKLEMGFVLFEKNSKTIPIKISDGDKAEINNFVKKIIEMIELGNLPHSSADGSKCTQCEFLNYCNDRF</sequence>
<evidence type="ECO:0000256" key="4">
    <source>
        <dbReference type="ARBA" id="ARBA00020049"/>
    </source>
</evidence>
<keyword evidence="10 13" id="KW-0411">Iron-sulfur</keyword>
<evidence type="ECO:0000256" key="9">
    <source>
        <dbReference type="ARBA" id="ARBA00023004"/>
    </source>
</evidence>
<dbReference type="PANTHER" id="PTHR36531">
    <property type="entry name" value="CRISPR-ASSOCIATED EXONUCLEASE CAS4"/>
    <property type="match status" value="1"/>
</dbReference>
<evidence type="ECO:0000313" key="16">
    <source>
        <dbReference type="Proteomes" id="UP000000422"/>
    </source>
</evidence>
<dbReference type="InterPro" id="IPR011604">
    <property type="entry name" value="PDDEXK-like_dom_sf"/>
</dbReference>
<comment type="similarity">
    <text evidence="2 13">Belongs to the CRISPR-associated exonuclease Cas4 family.</text>
</comment>
<reference evidence="15 16" key="1">
    <citation type="journal article" date="2003" name="Proc. Natl. Acad. Sci. U.S.A.">
        <title>Complete genome sequence and analysis of Wolinella succinogenes.</title>
        <authorList>
            <person name="Baar C."/>
            <person name="Eppinger M."/>
            <person name="Raddatz G."/>
            <person name="Simon JM."/>
            <person name="Lanz C."/>
            <person name="Klimmek O."/>
            <person name="Nandakumar R."/>
            <person name="Gross R."/>
            <person name="Rosinus A."/>
            <person name="Keller H."/>
            <person name="Jagtap P."/>
            <person name="Linke B."/>
            <person name="Meyer F."/>
            <person name="Lederer H."/>
            <person name="Schuster S.C."/>
        </authorList>
    </citation>
    <scope>NUCLEOTIDE SEQUENCE [LARGE SCALE GENOMIC DNA]</scope>
    <source>
        <strain evidence="16">ATCC 29543 / DSM 1740 / CCUG 13145 / JCM 31913 / LMG 7466 / NCTC 11488 / FDC 602W</strain>
    </source>
</reference>
<evidence type="ECO:0000256" key="8">
    <source>
        <dbReference type="ARBA" id="ARBA00022839"/>
    </source>
</evidence>
<evidence type="ECO:0000256" key="11">
    <source>
        <dbReference type="ARBA" id="ARBA00023118"/>
    </source>
</evidence>
<organism evidence="16">
    <name type="scientific">Wolinella succinogenes (strain ATCC 29543 / DSM 1740 / CCUG 13145 / JCM 31913 / LMG 7466 / NCTC 11488 / FDC 602W)</name>
    <name type="common">Vibrio succinogenes</name>
    <dbReference type="NCBI Taxonomy" id="273121"/>
    <lineage>
        <taxon>Bacteria</taxon>
        <taxon>Pseudomonadati</taxon>
        <taxon>Campylobacterota</taxon>
        <taxon>Epsilonproteobacteria</taxon>
        <taxon>Campylobacterales</taxon>
        <taxon>Helicobacteraceae</taxon>
        <taxon>Wolinella</taxon>
    </lineage>
</organism>
<evidence type="ECO:0000256" key="3">
    <source>
        <dbReference type="ARBA" id="ARBA00012768"/>
    </source>
</evidence>
<comment type="function">
    <text evidence="13">CRISPR (clustered regularly interspaced short palindromic repeat) is an adaptive immune system that provides protection against mobile genetic elements (viruses, transposable elements and conjugative plasmids). CRISPR clusters contain sequences complementary to antecedent mobile elements and target invading nucleic acids. CRISPR clusters are transcribed and processed into CRISPR RNA (crRNA).</text>
</comment>
<keyword evidence="12 13" id="KW-0464">Manganese</keyword>
<dbReference type="GO" id="GO:0051536">
    <property type="term" value="F:iron-sulfur cluster binding"/>
    <property type="evidence" value="ECO:0007669"/>
    <property type="project" value="UniProtKB-KW"/>
</dbReference>
<keyword evidence="11 13" id="KW-0051">Antiviral defense</keyword>
<dbReference type="GO" id="GO:0051607">
    <property type="term" value="P:defense response to virus"/>
    <property type="evidence" value="ECO:0007669"/>
    <property type="project" value="UniProtKB-KW"/>
</dbReference>
<evidence type="ECO:0000259" key="14">
    <source>
        <dbReference type="Pfam" id="PF01930"/>
    </source>
</evidence>
<feature type="domain" description="DUF83" evidence="14">
    <location>
        <begin position="10"/>
        <end position="189"/>
    </location>
</feature>